<feature type="transmembrane region" description="Helical" evidence="2">
    <location>
        <begin position="184"/>
        <end position="208"/>
    </location>
</feature>
<gene>
    <name evidence="3" type="ORF">NMOB1V02_LOCUS5371</name>
</gene>
<feature type="transmembrane region" description="Helical" evidence="2">
    <location>
        <begin position="141"/>
        <end position="158"/>
    </location>
</feature>
<organism evidence="3">
    <name type="scientific">Notodromas monacha</name>
    <dbReference type="NCBI Taxonomy" id="399045"/>
    <lineage>
        <taxon>Eukaryota</taxon>
        <taxon>Metazoa</taxon>
        <taxon>Ecdysozoa</taxon>
        <taxon>Arthropoda</taxon>
        <taxon>Crustacea</taxon>
        <taxon>Oligostraca</taxon>
        <taxon>Ostracoda</taxon>
        <taxon>Podocopa</taxon>
        <taxon>Podocopida</taxon>
        <taxon>Cypridocopina</taxon>
        <taxon>Cypridoidea</taxon>
        <taxon>Cyprididae</taxon>
        <taxon>Notodromas</taxon>
    </lineage>
</organism>
<dbReference type="AlphaFoldDB" id="A0A7R9GE17"/>
<feature type="region of interest" description="Disordered" evidence="1">
    <location>
        <begin position="52"/>
        <end position="80"/>
    </location>
</feature>
<keyword evidence="4" id="KW-1185">Reference proteome</keyword>
<dbReference type="EMBL" id="CAJPEX010000966">
    <property type="protein sequence ID" value="CAG0917795.1"/>
    <property type="molecule type" value="Genomic_DNA"/>
</dbReference>
<keyword evidence="2" id="KW-0472">Membrane</keyword>
<feature type="transmembrane region" description="Helical" evidence="2">
    <location>
        <begin position="293"/>
        <end position="313"/>
    </location>
</feature>
<evidence type="ECO:0000313" key="4">
    <source>
        <dbReference type="Proteomes" id="UP000678499"/>
    </source>
</evidence>
<feature type="region of interest" description="Disordered" evidence="1">
    <location>
        <begin position="1"/>
        <end position="30"/>
    </location>
</feature>
<sequence>MGDHGDDDEGTRPRRRYPPKPWDSGVSNKIIDRCGPKAAKYLSTEHFRYQPRVPLPLPEEEGRGSAGGSKKSSKGSTRGPLMIGETLFKRYNVPLMPHQPEKEDEWDLETLKMLHFRMQHCDTYAELSGSKLFVVEHYDRGFSLFYILSYAIACGILIQRLDRLRQHEIKFAMSEGYKMLFNGIWWNALTAYTYLMLIQSFGILAKVFAPIQHRLYFMFFSMGIPALTAAYLWHEGCSWVAPILMWTAFLICIMSSGRPTITNRMSDPLADDLFFFCFLALVIQAICAKDDKFLKAVLLLLVAFAYAGPLGYWGPFSLRIAIWAGCIYYALDEIIRVVGSRAGPFTPKKWYETMKEKEKLIQMVINLPLGSDCKLKMCEPGLYGLFAGGPFGMGAFEDDDEKKGGWAALLDFGLDIDLSFSSDDVFFWLFVLATTLLAMYVLHALERLSAKDTCVPEPMPYIKPIVITRSAREECPLDFV</sequence>
<name>A0A7R9GE17_9CRUS</name>
<dbReference type="EMBL" id="OA883003">
    <property type="protein sequence ID" value="CAD7277643.1"/>
    <property type="molecule type" value="Genomic_DNA"/>
</dbReference>
<dbReference type="Proteomes" id="UP000678499">
    <property type="component" value="Unassembled WGS sequence"/>
</dbReference>
<evidence type="ECO:0000256" key="1">
    <source>
        <dbReference type="SAM" id="MobiDB-lite"/>
    </source>
</evidence>
<keyword evidence="2" id="KW-1133">Transmembrane helix</keyword>
<evidence type="ECO:0000313" key="3">
    <source>
        <dbReference type="EMBL" id="CAD7277643.1"/>
    </source>
</evidence>
<feature type="transmembrane region" description="Helical" evidence="2">
    <location>
        <begin position="269"/>
        <end position="287"/>
    </location>
</feature>
<proteinExistence type="predicted"/>
<reference evidence="3" key="1">
    <citation type="submission" date="2020-11" db="EMBL/GenBank/DDBJ databases">
        <authorList>
            <person name="Tran Van P."/>
        </authorList>
    </citation>
    <scope>NUCLEOTIDE SEQUENCE</scope>
</reference>
<feature type="transmembrane region" description="Helical" evidence="2">
    <location>
        <begin position="425"/>
        <end position="442"/>
    </location>
</feature>
<protein>
    <submittedName>
        <fullName evidence="3">Uncharacterized protein</fullName>
    </submittedName>
</protein>
<feature type="transmembrane region" description="Helical" evidence="2">
    <location>
        <begin position="215"/>
        <end position="233"/>
    </location>
</feature>
<accession>A0A7R9GE17</accession>
<keyword evidence="2" id="KW-0812">Transmembrane</keyword>
<feature type="transmembrane region" description="Helical" evidence="2">
    <location>
        <begin position="239"/>
        <end position="257"/>
    </location>
</feature>
<evidence type="ECO:0000256" key="2">
    <source>
        <dbReference type="SAM" id="Phobius"/>
    </source>
</evidence>